<keyword evidence="2" id="KW-1185">Reference proteome</keyword>
<gene>
    <name evidence="1" type="ORF">NDR86_13785</name>
</gene>
<sequence length="201" mass="22542">MFTVTYLMAQFADDIGLAPATVETYRWVAGHWPKEHRVSQVPFEVHRILLSADDPFEVIKHPPDGRRWTPDAARRVVGRRPETAVSAQERVEAIHKLAPDDHVAARVATDFLRRPQVAARVVADPTARYLVNSAQVDRSGMRGTDAVVAPELRCFELEAWERCRCVETGRQPQPPCLTIGDVGRAGFVFVHRVQQPCRVGS</sequence>
<dbReference type="Pfam" id="PF19691">
    <property type="entry name" value="DUF6192"/>
    <property type="match status" value="1"/>
</dbReference>
<name>A0A9X2E6H9_9NOCA</name>
<proteinExistence type="predicted"/>
<evidence type="ECO:0000313" key="2">
    <source>
        <dbReference type="Proteomes" id="UP001139157"/>
    </source>
</evidence>
<comment type="caution">
    <text evidence="1">The sequence shown here is derived from an EMBL/GenBank/DDBJ whole genome shotgun (WGS) entry which is preliminary data.</text>
</comment>
<protein>
    <submittedName>
        <fullName evidence="1">DUF6192 family protein</fullName>
    </submittedName>
</protein>
<accession>A0A9X2E6H9</accession>
<reference evidence="1" key="1">
    <citation type="submission" date="2022-06" db="EMBL/GenBank/DDBJ databases">
        <title>Novel species in genus nocardia.</title>
        <authorList>
            <person name="Li F."/>
        </authorList>
    </citation>
    <scope>NUCLEOTIDE SEQUENCE</scope>
    <source>
        <strain evidence="1">CDC141</strain>
    </source>
</reference>
<dbReference type="AlphaFoldDB" id="A0A9X2E6H9"/>
<dbReference type="RefSeq" id="WP_251912240.1">
    <property type="nucleotide sequence ID" value="NZ_JAMRXG010000005.1"/>
</dbReference>
<evidence type="ECO:0000313" key="1">
    <source>
        <dbReference type="EMBL" id="MCM6774545.1"/>
    </source>
</evidence>
<dbReference type="EMBL" id="JAMRXG010000005">
    <property type="protein sequence ID" value="MCM6774545.1"/>
    <property type="molecule type" value="Genomic_DNA"/>
</dbReference>
<organism evidence="1 2">
    <name type="scientific">Nocardia pulmonis</name>
    <dbReference type="NCBI Taxonomy" id="2951408"/>
    <lineage>
        <taxon>Bacteria</taxon>
        <taxon>Bacillati</taxon>
        <taxon>Actinomycetota</taxon>
        <taxon>Actinomycetes</taxon>
        <taxon>Mycobacteriales</taxon>
        <taxon>Nocardiaceae</taxon>
        <taxon>Nocardia</taxon>
    </lineage>
</organism>
<dbReference type="InterPro" id="IPR045683">
    <property type="entry name" value="DUF6192"/>
</dbReference>
<dbReference type="Proteomes" id="UP001139157">
    <property type="component" value="Unassembled WGS sequence"/>
</dbReference>